<organism evidence="1">
    <name type="scientific">Myoviridae sp. ctf4L13</name>
    <dbReference type="NCBI Taxonomy" id="2825147"/>
    <lineage>
        <taxon>Viruses</taxon>
        <taxon>Duplodnaviria</taxon>
        <taxon>Heunggongvirae</taxon>
        <taxon>Uroviricota</taxon>
        <taxon>Caudoviricetes</taxon>
    </lineage>
</organism>
<dbReference type="EMBL" id="BK016219">
    <property type="protein sequence ID" value="DAG02942.1"/>
    <property type="molecule type" value="Genomic_DNA"/>
</dbReference>
<evidence type="ECO:0000313" key="1">
    <source>
        <dbReference type="EMBL" id="DAG02942.1"/>
    </source>
</evidence>
<sequence>MRKQVHKMKKIKIGSVIGGHIVYSLHASGICLARPIAPDGEYAVWHIDCDGRGVWGGTYFPSQEEAEQFYADWCFPSLNLNCPTAECL</sequence>
<reference evidence="1" key="1">
    <citation type="journal article" date="2021" name="Proc. Natl. Acad. Sci. U.S.A.">
        <title>A Catalog of Tens of Thousands of Viruses from Human Metagenomes Reveals Hidden Associations with Chronic Diseases.</title>
        <authorList>
            <person name="Tisza M.J."/>
            <person name="Buck C.B."/>
        </authorList>
    </citation>
    <scope>NUCLEOTIDE SEQUENCE</scope>
    <source>
        <strain evidence="1">Ctf4L13</strain>
    </source>
</reference>
<protein>
    <submittedName>
        <fullName evidence="1">Uncharacterized protein</fullName>
    </submittedName>
</protein>
<name>A0A8S5V8C0_9CAUD</name>
<accession>A0A8S5V8C0</accession>
<proteinExistence type="predicted"/>